<reference evidence="4 5" key="1">
    <citation type="submission" date="2016-10" db="EMBL/GenBank/DDBJ databases">
        <title>Comparative genomics between deep and shallow subseafloor isolates.</title>
        <authorList>
            <person name="Ishii S."/>
            <person name="Miller J.R."/>
            <person name="Sutton G."/>
            <person name="Suzuki S."/>
            <person name="Methe B."/>
            <person name="Inagaki F."/>
            <person name="Imachi H."/>
        </authorList>
    </citation>
    <scope>NUCLEOTIDE SEQUENCE [LARGE SCALE GENOMIC DNA]</scope>
    <source>
        <strain evidence="3 4">A8p</strain>
        <strain evidence="2 5">MO-MB1</strain>
    </source>
</reference>
<dbReference type="EMBL" id="CP017766">
    <property type="protein sequence ID" value="AUB56243.1"/>
    <property type="molecule type" value="Genomic_DNA"/>
</dbReference>
<dbReference type="Proteomes" id="UP000232806">
    <property type="component" value="Chromosome"/>
</dbReference>
<sequence>MLLRFRKIVEERKEQTKKGLSQLRSLQIKDGLRNVLVGTAGITITIPVGLLATFDILATYYLNN</sequence>
<evidence type="ECO:0000313" key="2">
    <source>
        <dbReference type="EMBL" id="AUB56243.1"/>
    </source>
</evidence>
<dbReference type="AlphaFoldDB" id="A0A2H4VDS1"/>
<evidence type="ECO:0000256" key="1">
    <source>
        <dbReference type="SAM" id="Phobius"/>
    </source>
</evidence>
<name>A0A2H4VDS1_9EURY</name>
<dbReference type="KEGG" id="msub:BK009_03880"/>
<gene>
    <name evidence="2" type="ORF">BK007_09615</name>
    <name evidence="3" type="ORF">BK009_03880</name>
</gene>
<keyword evidence="1" id="KW-0472">Membrane</keyword>
<evidence type="ECO:0000313" key="5">
    <source>
        <dbReference type="Proteomes" id="UP000232806"/>
    </source>
</evidence>
<dbReference type="EMBL" id="CP017768">
    <property type="protein sequence ID" value="AUB59889.1"/>
    <property type="molecule type" value="Genomic_DNA"/>
</dbReference>
<keyword evidence="4" id="KW-1185">Reference proteome</keyword>
<accession>A0A2H4VP72</accession>
<organism evidence="2 5">
    <name type="scientific">Methanobacterium subterraneum</name>
    <dbReference type="NCBI Taxonomy" id="59277"/>
    <lineage>
        <taxon>Archaea</taxon>
        <taxon>Methanobacteriati</taxon>
        <taxon>Methanobacteriota</taxon>
        <taxon>Methanomada group</taxon>
        <taxon>Methanobacteria</taxon>
        <taxon>Methanobacteriales</taxon>
        <taxon>Methanobacteriaceae</taxon>
        <taxon>Methanobacterium</taxon>
    </lineage>
</organism>
<protein>
    <submittedName>
        <fullName evidence="2">Uncharacterized protein</fullName>
    </submittedName>
</protein>
<proteinExistence type="predicted"/>
<feature type="transmembrane region" description="Helical" evidence="1">
    <location>
        <begin position="35"/>
        <end position="62"/>
    </location>
</feature>
<accession>A0A2H4VDS1</accession>
<keyword evidence="1" id="KW-0812">Transmembrane</keyword>
<evidence type="ECO:0000313" key="3">
    <source>
        <dbReference type="EMBL" id="AUB59889.1"/>
    </source>
</evidence>
<keyword evidence="1" id="KW-1133">Transmembrane helix</keyword>
<evidence type="ECO:0000313" key="4">
    <source>
        <dbReference type="Proteomes" id="UP000232631"/>
    </source>
</evidence>
<dbReference type="Proteomes" id="UP000232631">
    <property type="component" value="Chromosome"/>
</dbReference>